<evidence type="ECO:0000313" key="3">
    <source>
        <dbReference type="EMBL" id="MFA9460983.1"/>
    </source>
</evidence>
<gene>
    <name evidence="3" type="ORF">ACERLL_09110</name>
</gene>
<feature type="transmembrane region" description="Helical" evidence="1">
    <location>
        <begin position="274"/>
        <end position="295"/>
    </location>
</feature>
<dbReference type="EMBL" id="JBGUAW010000005">
    <property type="protein sequence ID" value="MFA9460983.1"/>
    <property type="molecule type" value="Genomic_DNA"/>
</dbReference>
<dbReference type="Pfam" id="PF04892">
    <property type="entry name" value="VanZ"/>
    <property type="match status" value="1"/>
</dbReference>
<comment type="caution">
    <text evidence="3">The sequence shown here is derived from an EMBL/GenBank/DDBJ whole genome shotgun (WGS) entry which is preliminary data.</text>
</comment>
<keyword evidence="1" id="KW-1133">Transmembrane helix</keyword>
<accession>A0ABV4TUS3</accession>
<sequence length="452" mass="48467">MGWWWPAPDRTPAGPFRIPLLGAWLFYLLVIVYISLAPFQLEWRPLWEAWTAFMNAPDMRSPFGSRVDWATNVLLAFPGALLLAAALGKGARSGTNLLRLSLALGISLGVAPLVEFLQVFVPDRVPARNDIAAQWLGSLLGVLTWGLLGGWLREVATLYRGGLRSGMEILGAGYLLGYLAFSLFPFDFSLPSTAPEASDGFWLPFLAAHPCGPGCLAVLVSEVAAALPLGWVLGVFLQDRGREGARKVLAAGLLFGALVELAQAFLPFESTQAASILTRALGILGGYGLVLVGFAPGTGWLRRHGRALAAFAMGLYLVFLAFLNGWFAGPLRDPEQVAGALLKLDFTPLHYYGPEMGLLVTLLGQAIMYAPVGVICWLWGYLRHRRATLASPLIWGVVVAMLMETGALFFSGQGPDPSSLVISPAASVLALVGMRALSRTLTGGGPEIPQLR</sequence>
<feature type="transmembrane region" description="Helical" evidence="1">
    <location>
        <begin position="100"/>
        <end position="121"/>
    </location>
</feature>
<feature type="transmembrane region" description="Helical" evidence="1">
    <location>
        <begin position="356"/>
        <end position="381"/>
    </location>
</feature>
<name>A0ABV4TUS3_9GAMM</name>
<feature type="transmembrane region" description="Helical" evidence="1">
    <location>
        <begin position="133"/>
        <end position="153"/>
    </location>
</feature>
<keyword evidence="4" id="KW-1185">Reference proteome</keyword>
<reference evidence="3 4" key="1">
    <citation type="submission" date="2024-08" db="EMBL/GenBank/DDBJ databases">
        <title>Whole-genome sequencing of halo(alkali)philic microorganisms from hypersaline lakes.</title>
        <authorList>
            <person name="Sorokin D.Y."/>
            <person name="Merkel A.Y."/>
            <person name="Messina E."/>
            <person name="Yakimov M."/>
        </authorList>
    </citation>
    <scope>NUCLEOTIDE SEQUENCE [LARGE SCALE GENOMIC DNA]</scope>
    <source>
        <strain evidence="3 4">Cl-TMA</strain>
    </source>
</reference>
<evidence type="ECO:0000313" key="4">
    <source>
        <dbReference type="Proteomes" id="UP001575181"/>
    </source>
</evidence>
<dbReference type="PANTHER" id="PTHR28008:SF1">
    <property type="entry name" value="DOMAIN PROTEIN, PUTATIVE (AFU_ORTHOLOGUE AFUA_3G10980)-RELATED"/>
    <property type="match status" value="1"/>
</dbReference>
<evidence type="ECO:0000256" key="1">
    <source>
        <dbReference type="SAM" id="Phobius"/>
    </source>
</evidence>
<proteinExistence type="predicted"/>
<feature type="transmembrane region" description="Helical" evidence="1">
    <location>
        <begin position="20"/>
        <end position="41"/>
    </location>
</feature>
<feature type="transmembrane region" description="Helical" evidence="1">
    <location>
        <begin position="165"/>
        <end position="186"/>
    </location>
</feature>
<evidence type="ECO:0000259" key="2">
    <source>
        <dbReference type="Pfam" id="PF04892"/>
    </source>
</evidence>
<organism evidence="3 4">
    <name type="scientific">Thiohalorhabdus methylotrophus</name>
    <dbReference type="NCBI Taxonomy" id="3242694"/>
    <lineage>
        <taxon>Bacteria</taxon>
        <taxon>Pseudomonadati</taxon>
        <taxon>Pseudomonadota</taxon>
        <taxon>Gammaproteobacteria</taxon>
        <taxon>Thiohalorhabdales</taxon>
        <taxon>Thiohalorhabdaceae</taxon>
        <taxon>Thiohalorhabdus</taxon>
    </lineage>
</organism>
<feature type="transmembrane region" description="Helical" evidence="1">
    <location>
        <begin position="248"/>
        <end position="268"/>
    </location>
</feature>
<dbReference type="PANTHER" id="PTHR28008">
    <property type="entry name" value="DOMAIN PROTEIN, PUTATIVE (AFU_ORTHOLOGUE AFUA_3G10980)-RELATED"/>
    <property type="match status" value="1"/>
</dbReference>
<feature type="transmembrane region" description="Helical" evidence="1">
    <location>
        <begin position="393"/>
        <end position="412"/>
    </location>
</feature>
<protein>
    <submittedName>
        <fullName evidence="3">VanZ family protein</fullName>
    </submittedName>
</protein>
<dbReference type="RefSeq" id="WP_373655797.1">
    <property type="nucleotide sequence ID" value="NZ_JBGUAW010000005.1"/>
</dbReference>
<keyword evidence="1" id="KW-0812">Transmembrane</keyword>
<feature type="domain" description="VanZ-like" evidence="2">
    <location>
        <begin position="24"/>
        <end position="147"/>
    </location>
</feature>
<feature type="transmembrane region" description="Helical" evidence="1">
    <location>
        <begin position="206"/>
        <end position="236"/>
    </location>
</feature>
<dbReference type="InterPro" id="IPR006976">
    <property type="entry name" value="VanZ-like"/>
</dbReference>
<feature type="transmembrane region" description="Helical" evidence="1">
    <location>
        <begin position="307"/>
        <end position="327"/>
    </location>
</feature>
<keyword evidence="1" id="KW-0472">Membrane</keyword>
<dbReference type="Proteomes" id="UP001575181">
    <property type="component" value="Unassembled WGS sequence"/>
</dbReference>
<feature type="transmembrane region" description="Helical" evidence="1">
    <location>
        <begin position="69"/>
        <end position="88"/>
    </location>
</feature>